<evidence type="ECO:0000313" key="7">
    <source>
        <dbReference type="EMBL" id="EKC24309.1"/>
    </source>
</evidence>
<dbReference type="GO" id="GO:0005886">
    <property type="term" value="C:plasma membrane"/>
    <property type="evidence" value="ECO:0007669"/>
    <property type="project" value="UniProtKB-SubCell"/>
</dbReference>
<dbReference type="CDD" id="cd00637">
    <property type="entry name" value="7tm_classA_rhodopsin-like"/>
    <property type="match status" value="1"/>
</dbReference>
<dbReference type="PANTHER" id="PTHR22750">
    <property type="entry name" value="G-PROTEIN COUPLED RECEPTOR"/>
    <property type="match status" value="1"/>
</dbReference>
<gene>
    <name evidence="7" type="ORF">CGI_10005991</name>
</gene>
<dbReference type="PROSITE" id="PS50262">
    <property type="entry name" value="G_PROTEIN_RECEP_F1_2"/>
    <property type="match status" value="1"/>
</dbReference>
<keyword evidence="5" id="KW-0472">Membrane</keyword>
<dbReference type="AlphaFoldDB" id="K1PZ00"/>
<dbReference type="PROSITE" id="PS51257">
    <property type="entry name" value="PROKAR_LIPOPROTEIN"/>
    <property type="match status" value="1"/>
</dbReference>
<comment type="subcellular location">
    <subcellularLocation>
        <location evidence="1">Cell membrane</location>
        <topology evidence="1">Multi-pass membrane protein</topology>
    </subcellularLocation>
</comment>
<evidence type="ECO:0000256" key="4">
    <source>
        <dbReference type="ARBA" id="ARBA00022989"/>
    </source>
</evidence>
<dbReference type="GO" id="GO:0004930">
    <property type="term" value="F:G protein-coupled receptor activity"/>
    <property type="evidence" value="ECO:0007669"/>
    <property type="project" value="InterPro"/>
</dbReference>
<evidence type="ECO:0000256" key="1">
    <source>
        <dbReference type="ARBA" id="ARBA00004651"/>
    </source>
</evidence>
<organism evidence="7">
    <name type="scientific">Magallana gigas</name>
    <name type="common">Pacific oyster</name>
    <name type="synonym">Crassostrea gigas</name>
    <dbReference type="NCBI Taxonomy" id="29159"/>
    <lineage>
        <taxon>Eukaryota</taxon>
        <taxon>Metazoa</taxon>
        <taxon>Spiralia</taxon>
        <taxon>Lophotrochozoa</taxon>
        <taxon>Mollusca</taxon>
        <taxon>Bivalvia</taxon>
        <taxon>Autobranchia</taxon>
        <taxon>Pteriomorphia</taxon>
        <taxon>Ostreida</taxon>
        <taxon>Ostreoidea</taxon>
        <taxon>Ostreidae</taxon>
        <taxon>Magallana</taxon>
    </lineage>
</organism>
<reference evidence="7" key="1">
    <citation type="journal article" date="2012" name="Nature">
        <title>The oyster genome reveals stress adaptation and complexity of shell formation.</title>
        <authorList>
            <person name="Zhang G."/>
            <person name="Fang X."/>
            <person name="Guo X."/>
            <person name="Li L."/>
            <person name="Luo R."/>
            <person name="Xu F."/>
            <person name="Yang P."/>
            <person name="Zhang L."/>
            <person name="Wang X."/>
            <person name="Qi H."/>
            <person name="Xiong Z."/>
            <person name="Que H."/>
            <person name="Xie Y."/>
            <person name="Holland P.W."/>
            <person name="Paps J."/>
            <person name="Zhu Y."/>
            <person name="Wu F."/>
            <person name="Chen Y."/>
            <person name="Wang J."/>
            <person name="Peng C."/>
            <person name="Meng J."/>
            <person name="Yang L."/>
            <person name="Liu J."/>
            <person name="Wen B."/>
            <person name="Zhang N."/>
            <person name="Huang Z."/>
            <person name="Zhu Q."/>
            <person name="Feng Y."/>
            <person name="Mount A."/>
            <person name="Hedgecock D."/>
            <person name="Xu Z."/>
            <person name="Liu Y."/>
            <person name="Domazet-Loso T."/>
            <person name="Du Y."/>
            <person name="Sun X."/>
            <person name="Zhang S."/>
            <person name="Liu B."/>
            <person name="Cheng P."/>
            <person name="Jiang X."/>
            <person name="Li J."/>
            <person name="Fan D."/>
            <person name="Wang W."/>
            <person name="Fu W."/>
            <person name="Wang T."/>
            <person name="Wang B."/>
            <person name="Zhang J."/>
            <person name="Peng Z."/>
            <person name="Li Y."/>
            <person name="Li N."/>
            <person name="Wang J."/>
            <person name="Chen M."/>
            <person name="He Y."/>
            <person name="Tan F."/>
            <person name="Song X."/>
            <person name="Zheng Q."/>
            <person name="Huang R."/>
            <person name="Yang H."/>
            <person name="Du X."/>
            <person name="Chen L."/>
            <person name="Yang M."/>
            <person name="Gaffney P.M."/>
            <person name="Wang S."/>
            <person name="Luo L."/>
            <person name="She Z."/>
            <person name="Ming Y."/>
            <person name="Huang W."/>
            <person name="Zhang S."/>
            <person name="Huang B."/>
            <person name="Zhang Y."/>
            <person name="Qu T."/>
            <person name="Ni P."/>
            <person name="Miao G."/>
            <person name="Wang J."/>
            <person name="Wang Q."/>
            <person name="Steinberg C.E."/>
            <person name="Wang H."/>
            <person name="Li N."/>
            <person name="Qian L."/>
            <person name="Zhang G."/>
            <person name="Li Y."/>
            <person name="Yang H."/>
            <person name="Liu X."/>
            <person name="Wang J."/>
            <person name="Yin Y."/>
            <person name="Wang J."/>
        </authorList>
    </citation>
    <scope>NUCLEOTIDE SEQUENCE [LARGE SCALE GENOMIC DNA]</scope>
    <source>
        <strain evidence="7">05x7-T-G4-1.051#20</strain>
    </source>
</reference>
<evidence type="ECO:0000256" key="2">
    <source>
        <dbReference type="ARBA" id="ARBA00022475"/>
    </source>
</evidence>
<keyword evidence="2" id="KW-1003">Cell membrane</keyword>
<dbReference type="SUPFAM" id="SSF81321">
    <property type="entry name" value="Family A G protein-coupled receptor-like"/>
    <property type="match status" value="1"/>
</dbReference>
<proteinExistence type="predicted"/>
<sequence>MVMQKDFVTITLGVLLITINAFALGVLASCQKMMVQIRLMAINLSCTDLLAGVLLIADTYLPVNISLISCRTLLVFWDMAVVVSYCTTTVLSVDRYISMTFPLRYHALMNKTRIKAMMGLTWVVGFIFHFVRYADEFQTYTVCIPNLYHQGKFARKIDVTVFAASILINVILNIVMFRRIIKISRVSRINPLDQNVRKTMENIRIFTRVLVITGTFLFLYTPVVILNLIISYSDDKKFALSLTGWVSLAGMLCVLNSFANPFLYAWRFRECRYQFLIALCYCSKKRREHYKSMKKKSYITYNISSRDVPEES</sequence>
<dbReference type="InterPro" id="IPR017452">
    <property type="entry name" value="GPCR_Rhodpsn_7TM"/>
</dbReference>
<dbReference type="InParanoid" id="K1PZ00"/>
<evidence type="ECO:0000259" key="6">
    <source>
        <dbReference type="PROSITE" id="PS50262"/>
    </source>
</evidence>
<dbReference type="Pfam" id="PF00001">
    <property type="entry name" value="7tm_1"/>
    <property type="match status" value="1"/>
</dbReference>
<keyword evidence="3" id="KW-0812">Transmembrane</keyword>
<dbReference type="PRINTS" id="PR00237">
    <property type="entry name" value="GPCRRHODOPSN"/>
</dbReference>
<keyword evidence="4" id="KW-1133">Transmembrane helix</keyword>
<feature type="domain" description="G-protein coupled receptors family 1 profile" evidence="6">
    <location>
        <begin position="19"/>
        <end position="264"/>
    </location>
</feature>
<evidence type="ECO:0000256" key="5">
    <source>
        <dbReference type="ARBA" id="ARBA00023136"/>
    </source>
</evidence>
<dbReference type="Gene3D" id="1.20.1070.10">
    <property type="entry name" value="Rhodopsin 7-helix transmembrane proteins"/>
    <property type="match status" value="1"/>
</dbReference>
<dbReference type="InterPro" id="IPR000276">
    <property type="entry name" value="GPCR_Rhodpsn"/>
</dbReference>
<name>K1PZ00_MAGGI</name>
<keyword evidence="7" id="KW-0675">Receptor</keyword>
<dbReference type="EMBL" id="JH816732">
    <property type="protein sequence ID" value="EKC24309.1"/>
    <property type="molecule type" value="Genomic_DNA"/>
</dbReference>
<evidence type="ECO:0000256" key="3">
    <source>
        <dbReference type="ARBA" id="ARBA00022692"/>
    </source>
</evidence>
<accession>K1PZ00</accession>
<dbReference type="HOGENOM" id="CLU_842646_0_0_1"/>
<protein>
    <submittedName>
        <fullName evidence="7">Adenosine receptor A2b</fullName>
    </submittedName>
</protein>